<gene>
    <name evidence="6" type="ORF">SAMN02746091_00649</name>
</gene>
<dbReference type="AlphaFoldDB" id="A0A1M4UFP5"/>
<protein>
    <recommendedName>
        <fullName evidence="2">Pyridoxal phosphate homeostasis protein</fullName>
        <shortName evidence="2">PLP homeostasis protein</shortName>
    </recommendedName>
</protein>
<reference evidence="7" key="1">
    <citation type="submission" date="2016-11" db="EMBL/GenBank/DDBJ databases">
        <authorList>
            <person name="Varghese N."/>
            <person name="Submissions S."/>
        </authorList>
    </citation>
    <scope>NUCLEOTIDE SEQUENCE [LARGE SCALE GENOMIC DNA]</scope>
    <source>
        <strain evidence="7">DSM 10124</strain>
    </source>
</reference>
<dbReference type="PANTHER" id="PTHR10146">
    <property type="entry name" value="PROLINE SYNTHETASE CO-TRANSCRIBED BACTERIAL HOMOLOG PROTEIN"/>
    <property type="match status" value="1"/>
</dbReference>
<dbReference type="RefSeq" id="WP_073247914.1">
    <property type="nucleotide sequence ID" value="NZ_FQVG01000007.1"/>
</dbReference>
<feature type="modified residue" description="N6-(pyridoxal phosphate)lysine" evidence="2 3">
    <location>
        <position position="35"/>
    </location>
</feature>
<dbReference type="SUPFAM" id="SSF51419">
    <property type="entry name" value="PLP-binding barrel"/>
    <property type="match status" value="1"/>
</dbReference>
<comment type="similarity">
    <text evidence="2 4">Belongs to the pyridoxal phosphate-binding protein YggS/PROSC family.</text>
</comment>
<keyword evidence="1 2" id="KW-0663">Pyridoxal phosphate</keyword>
<dbReference type="Gene3D" id="3.20.20.10">
    <property type="entry name" value="Alanine racemase"/>
    <property type="match status" value="1"/>
</dbReference>
<dbReference type="GO" id="GO:0030170">
    <property type="term" value="F:pyridoxal phosphate binding"/>
    <property type="evidence" value="ECO:0007669"/>
    <property type="project" value="UniProtKB-UniRule"/>
</dbReference>
<evidence type="ECO:0000259" key="5">
    <source>
        <dbReference type="Pfam" id="PF01168"/>
    </source>
</evidence>
<dbReference type="FunFam" id="3.20.20.10:FF:000018">
    <property type="entry name" value="Pyridoxal phosphate homeostasis protein"/>
    <property type="match status" value="1"/>
</dbReference>
<evidence type="ECO:0000313" key="7">
    <source>
        <dbReference type="Proteomes" id="UP000184423"/>
    </source>
</evidence>
<evidence type="ECO:0000256" key="1">
    <source>
        <dbReference type="ARBA" id="ARBA00022898"/>
    </source>
</evidence>
<dbReference type="NCBIfam" id="TIGR00044">
    <property type="entry name" value="YggS family pyridoxal phosphate-dependent enzyme"/>
    <property type="match status" value="1"/>
</dbReference>
<dbReference type="EMBL" id="FQVG01000007">
    <property type="protein sequence ID" value="SHE55581.1"/>
    <property type="molecule type" value="Genomic_DNA"/>
</dbReference>
<evidence type="ECO:0000256" key="4">
    <source>
        <dbReference type="RuleBase" id="RU004514"/>
    </source>
</evidence>
<evidence type="ECO:0000313" key="6">
    <source>
        <dbReference type="EMBL" id="SHE55581.1"/>
    </source>
</evidence>
<sequence length="235" mass="27511">MGIADNISYINEKIKSVCELCGRDSSDIILVGVSKTHPVEKLIEAKNAGLYVFGESKVQEFIKKYEEVKDVRWHFIGHLQKNKVKYIIDKVELIHSLDDYELALEVNKRAEKINKIMDVLIQVNIGKEETKYGVYEEELFDFCKRISGLKNIRIKGLMCIPPNEDIDKTRYYFKRMKFLYEEVKKLKYDNFDIQYLSMGMTDDFDIAIEEGANIIRVGTGIFGERYYKKEDINNE</sequence>
<dbReference type="Proteomes" id="UP000184423">
    <property type="component" value="Unassembled WGS sequence"/>
</dbReference>
<proteinExistence type="inferred from homology"/>
<dbReference type="HAMAP" id="MF_02087">
    <property type="entry name" value="PLP_homeostasis"/>
    <property type="match status" value="1"/>
</dbReference>
<evidence type="ECO:0000256" key="3">
    <source>
        <dbReference type="PIRSR" id="PIRSR004848-1"/>
    </source>
</evidence>
<dbReference type="InterPro" id="IPR029066">
    <property type="entry name" value="PLP-binding_barrel"/>
</dbReference>
<dbReference type="Pfam" id="PF01168">
    <property type="entry name" value="Ala_racemase_N"/>
    <property type="match status" value="1"/>
</dbReference>
<feature type="domain" description="Alanine racemase N-terminal" evidence="5">
    <location>
        <begin position="31"/>
        <end position="224"/>
    </location>
</feature>
<name>A0A1M4UFP5_9CLOT</name>
<dbReference type="CDD" id="cd00635">
    <property type="entry name" value="PLPDE_III_YBL036c_like"/>
    <property type="match status" value="1"/>
</dbReference>
<comment type="function">
    <text evidence="2">Pyridoxal 5'-phosphate (PLP)-binding protein, which is involved in PLP homeostasis.</text>
</comment>
<organism evidence="6 7">
    <name type="scientific">Caloramator proteoclasticus DSM 10124</name>
    <dbReference type="NCBI Taxonomy" id="1121262"/>
    <lineage>
        <taxon>Bacteria</taxon>
        <taxon>Bacillati</taxon>
        <taxon>Bacillota</taxon>
        <taxon>Clostridia</taxon>
        <taxon>Eubacteriales</taxon>
        <taxon>Clostridiaceae</taxon>
        <taxon>Caloramator</taxon>
    </lineage>
</organism>
<comment type="cofactor">
    <cofactor evidence="3">
        <name>pyridoxal 5'-phosphate</name>
        <dbReference type="ChEBI" id="CHEBI:597326"/>
    </cofactor>
</comment>
<dbReference type="PIRSF" id="PIRSF004848">
    <property type="entry name" value="YBL036c_PLPDEIII"/>
    <property type="match status" value="1"/>
</dbReference>
<dbReference type="InterPro" id="IPR011078">
    <property type="entry name" value="PyrdxlP_homeostasis"/>
</dbReference>
<dbReference type="InterPro" id="IPR001608">
    <property type="entry name" value="Ala_racemase_N"/>
</dbReference>
<accession>A0A1M4UFP5</accession>
<dbReference type="PANTHER" id="PTHR10146:SF14">
    <property type="entry name" value="PYRIDOXAL PHOSPHATE HOMEOSTASIS PROTEIN"/>
    <property type="match status" value="1"/>
</dbReference>
<evidence type="ECO:0000256" key="2">
    <source>
        <dbReference type="HAMAP-Rule" id="MF_02087"/>
    </source>
</evidence>
<keyword evidence="7" id="KW-1185">Reference proteome</keyword>
<dbReference type="PROSITE" id="PS01211">
    <property type="entry name" value="UPF0001"/>
    <property type="match status" value="1"/>
</dbReference>